<keyword evidence="2" id="KW-1003">Cell membrane</keyword>
<feature type="compositionally biased region" description="Basic and acidic residues" evidence="6">
    <location>
        <begin position="118"/>
        <end position="130"/>
    </location>
</feature>
<comment type="similarity">
    <text evidence="4 5">Belongs to the small heat shock protein (HSP20) family.</text>
</comment>
<organism evidence="8">
    <name type="scientific">Brachypodium distachyon</name>
    <name type="common">Purple false brome</name>
    <name type="synonym">Trachynia distachya</name>
    <dbReference type="NCBI Taxonomy" id="15368"/>
    <lineage>
        <taxon>Eukaryota</taxon>
        <taxon>Viridiplantae</taxon>
        <taxon>Streptophyta</taxon>
        <taxon>Embryophyta</taxon>
        <taxon>Tracheophyta</taxon>
        <taxon>Spermatophyta</taxon>
        <taxon>Magnoliopsida</taxon>
        <taxon>Liliopsida</taxon>
        <taxon>Poales</taxon>
        <taxon>Poaceae</taxon>
        <taxon>BOP clade</taxon>
        <taxon>Pooideae</taxon>
        <taxon>Stipodae</taxon>
        <taxon>Brachypodieae</taxon>
        <taxon>Brachypodium</taxon>
    </lineage>
</organism>
<dbReference type="CDD" id="cd06464">
    <property type="entry name" value="ACD_sHsps-like"/>
    <property type="match status" value="1"/>
</dbReference>
<name>I1I4V0_BRADI</name>
<dbReference type="SUPFAM" id="SSF49764">
    <property type="entry name" value="HSP20-like chaperones"/>
    <property type="match status" value="1"/>
</dbReference>
<dbReference type="FunCoup" id="I1I4V0">
    <property type="interactions" value="28"/>
</dbReference>
<reference evidence="9" key="3">
    <citation type="submission" date="2018-08" db="UniProtKB">
        <authorList>
            <consortium name="EnsemblPlants"/>
        </authorList>
    </citation>
    <scope>IDENTIFICATION</scope>
    <source>
        <strain evidence="9">cv. Bd21</strain>
    </source>
</reference>
<dbReference type="InterPro" id="IPR002068">
    <property type="entry name" value="A-crystallin/Hsp20_dom"/>
</dbReference>
<evidence type="ECO:0000313" key="10">
    <source>
        <dbReference type="Proteomes" id="UP000008810"/>
    </source>
</evidence>
<keyword evidence="10" id="KW-1185">Reference proteome</keyword>
<dbReference type="PROSITE" id="PS01031">
    <property type="entry name" value="SHSP"/>
    <property type="match status" value="1"/>
</dbReference>
<evidence type="ECO:0000256" key="6">
    <source>
        <dbReference type="SAM" id="MobiDB-lite"/>
    </source>
</evidence>
<dbReference type="GeneID" id="100836656"/>
<dbReference type="EnsemblPlants" id="KQJ97174">
    <property type="protein sequence ID" value="KQJ97174"/>
    <property type="gene ID" value="BRADI_3g29220v3"/>
</dbReference>
<evidence type="ECO:0000256" key="4">
    <source>
        <dbReference type="PROSITE-ProRule" id="PRU00285"/>
    </source>
</evidence>
<protein>
    <recommendedName>
        <fullName evidence="7">SHSP domain-containing protein</fullName>
    </recommendedName>
</protein>
<dbReference type="RefSeq" id="XP_003571904.1">
    <property type="nucleotide sequence ID" value="XM_003571856.4"/>
</dbReference>
<dbReference type="EMBL" id="CM000882">
    <property type="protein sequence ID" value="KQJ97174.1"/>
    <property type="molecule type" value="Genomic_DNA"/>
</dbReference>
<reference evidence="8 9" key="1">
    <citation type="journal article" date="2010" name="Nature">
        <title>Genome sequencing and analysis of the model grass Brachypodium distachyon.</title>
        <authorList>
            <consortium name="International Brachypodium Initiative"/>
        </authorList>
    </citation>
    <scope>NUCLEOTIDE SEQUENCE [LARGE SCALE GENOMIC DNA]</scope>
    <source>
        <strain evidence="8 9">Bd21</strain>
    </source>
</reference>
<evidence type="ECO:0000256" key="3">
    <source>
        <dbReference type="ARBA" id="ARBA00022821"/>
    </source>
</evidence>
<dbReference type="HOGENOM" id="CLU_064389_1_0_1"/>
<dbReference type="Pfam" id="PF00011">
    <property type="entry name" value="HSP20"/>
    <property type="match status" value="1"/>
</dbReference>
<dbReference type="eggNOG" id="KOG0710">
    <property type="taxonomic scope" value="Eukaryota"/>
</dbReference>
<feature type="domain" description="SHSP" evidence="7">
    <location>
        <begin position="19"/>
        <end position="123"/>
    </location>
</feature>
<dbReference type="Gramene" id="KQJ97174">
    <property type="protein sequence ID" value="KQJ97174"/>
    <property type="gene ID" value="BRADI_3g29220v3"/>
</dbReference>
<dbReference type="PANTHER" id="PTHR43670">
    <property type="entry name" value="HEAT SHOCK PROTEIN 26"/>
    <property type="match status" value="1"/>
</dbReference>
<feature type="region of interest" description="Disordered" evidence="6">
    <location>
        <begin position="105"/>
        <end position="268"/>
    </location>
</feature>
<accession>I1I4V0</accession>
<feature type="compositionally biased region" description="Low complexity" evidence="6">
    <location>
        <begin position="204"/>
        <end position="226"/>
    </location>
</feature>
<dbReference type="Gene3D" id="2.60.40.790">
    <property type="match status" value="1"/>
</dbReference>
<evidence type="ECO:0000259" key="7">
    <source>
        <dbReference type="PROSITE" id="PS01031"/>
    </source>
</evidence>
<reference evidence="8" key="2">
    <citation type="submission" date="2017-06" db="EMBL/GenBank/DDBJ databases">
        <title>WGS assembly of Brachypodium distachyon.</title>
        <authorList>
            <consortium name="The International Brachypodium Initiative"/>
            <person name="Lucas S."/>
            <person name="Harmon-Smith M."/>
            <person name="Lail K."/>
            <person name="Tice H."/>
            <person name="Grimwood J."/>
            <person name="Bruce D."/>
            <person name="Barry K."/>
            <person name="Shu S."/>
            <person name="Lindquist E."/>
            <person name="Wang M."/>
            <person name="Pitluck S."/>
            <person name="Vogel J.P."/>
            <person name="Garvin D.F."/>
            <person name="Mockler T.C."/>
            <person name="Schmutz J."/>
            <person name="Rokhsar D."/>
            <person name="Bevan M.W."/>
        </authorList>
    </citation>
    <scope>NUCLEOTIDE SEQUENCE</scope>
    <source>
        <strain evidence="8">Bd21</strain>
    </source>
</reference>
<feature type="compositionally biased region" description="Basic and acidic residues" evidence="6">
    <location>
        <begin position="139"/>
        <end position="203"/>
    </location>
</feature>
<feature type="compositionally biased region" description="Basic and acidic residues" evidence="6">
    <location>
        <begin position="227"/>
        <end position="260"/>
    </location>
</feature>
<dbReference type="InterPro" id="IPR008978">
    <property type="entry name" value="HSP20-like_chaperone"/>
</dbReference>
<dbReference type="AlphaFoldDB" id="I1I4V0"/>
<dbReference type="OMA" id="EWQESAT"/>
<evidence type="ECO:0000313" key="9">
    <source>
        <dbReference type="EnsemblPlants" id="KQJ97174"/>
    </source>
</evidence>
<dbReference type="KEGG" id="bdi:100836656"/>
<evidence type="ECO:0000313" key="8">
    <source>
        <dbReference type="EMBL" id="KQJ97174.1"/>
    </source>
</evidence>
<evidence type="ECO:0000256" key="1">
    <source>
        <dbReference type="ARBA" id="ARBA00004162"/>
    </source>
</evidence>
<evidence type="ECO:0000256" key="5">
    <source>
        <dbReference type="RuleBase" id="RU003616"/>
    </source>
</evidence>
<dbReference type="PANTHER" id="PTHR43670:SF114">
    <property type="entry name" value="OS05G0592000 PROTEIN"/>
    <property type="match status" value="1"/>
</dbReference>
<dbReference type="GO" id="GO:0034605">
    <property type="term" value="P:cellular response to heat"/>
    <property type="evidence" value="ECO:0000318"/>
    <property type="project" value="GO_Central"/>
</dbReference>
<dbReference type="GO" id="GO:0005886">
    <property type="term" value="C:plasma membrane"/>
    <property type="evidence" value="ECO:0007669"/>
    <property type="project" value="UniProtKB-SubCell"/>
</dbReference>
<dbReference type="STRING" id="15368.I1I4V0"/>
<sequence>MAAKQHCSTKPASSGAGAAAAGDLDPKFEWIENATNYVLRINLSGFKKDDFRVQVDGAGRLTVRGHRPASGPSFHKVFQLPSTASLDDITGRFDASVLTLTVPKRAAAAAPAPPTTIEEIRKPKAKEEAAAPKPPPTEGAEKKEAAGVKPKEETDKEGALKKALDEDTRKAVKQKEQEEDRRKQEQEQKPSPAAREEEVKPKATEAAAAAPQEKPKPAVAKPAAPLKEPDVASGEKPRQAVDRESLAERVRQRSEEEKAKAAAAAAAAAAEQKKMTSACVAWKERVASELEELAEMKWAQGLVETARNNKEVVATAIAAFSLGFFVSQKLFSRK</sequence>
<comment type="subcellular location">
    <subcellularLocation>
        <location evidence="1">Cell membrane</location>
        <topology evidence="1">Single-pass membrane protein</topology>
    </subcellularLocation>
</comment>
<gene>
    <name evidence="9" type="primary">LOC100836656</name>
    <name evidence="8" type="ORF">BRADI_3g29220v3</name>
</gene>
<evidence type="ECO:0000256" key="2">
    <source>
        <dbReference type="ARBA" id="ARBA00022475"/>
    </source>
</evidence>
<dbReference type="Proteomes" id="UP000008810">
    <property type="component" value="Chromosome 3"/>
</dbReference>
<keyword evidence="2" id="KW-0472">Membrane</keyword>
<dbReference type="GO" id="GO:0006952">
    <property type="term" value="P:defense response"/>
    <property type="evidence" value="ECO:0007669"/>
    <property type="project" value="UniProtKB-KW"/>
</dbReference>
<keyword evidence="3" id="KW-0611">Plant defense</keyword>
<dbReference type="OrthoDB" id="1431247at2759"/>
<proteinExistence type="inferred from homology"/>